<dbReference type="InterPro" id="IPR027417">
    <property type="entry name" value="P-loop_NTPase"/>
</dbReference>
<accession>A0A813LI28</accession>
<feature type="compositionally biased region" description="Acidic residues" evidence="5">
    <location>
        <begin position="27"/>
        <end position="66"/>
    </location>
</feature>
<sequence>DSFRPPTAKAASRAPVPPWARARDSTQDDEVEDIFEEEAEEEGFVEEQDDDMPPDDMFEEQGEEPVDVAPQKGYGRGGKGTKDGKGSKGKGKGKGQQPPWARERPSLSGWKEKREPEVREPLPIQQKRAEVVPILCGEANVVCILGETGSGKSTQVPQLILEEARKANQHCRIAVSQPRRVAALNLANRVAQELGEDGTGTTVGYRIGGDTVVGEHIDFCTTGYLLQLFLNAPE</sequence>
<dbReference type="AlphaFoldDB" id="A0A813LI28"/>
<dbReference type="Gene3D" id="3.40.50.300">
    <property type="entry name" value="P-loop containing nucleotide triphosphate hydrolases"/>
    <property type="match status" value="1"/>
</dbReference>
<dbReference type="PANTHER" id="PTHR18934">
    <property type="entry name" value="ATP-DEPENDENT RNA HELICASE"/>
    <property type="match status" value="1"/>
</dbReference>
<dbReference type="SUPFAM" id="SSF52540">
    <property type="entry name" value="P-loop containing nucleoside triphosphate hydrolases"/>
    <property type="match status" value="1"/>
</dbReference>
<dbReference type="GO" id="GO:0016787">
    <property type="term" value="F:hydrolase activity"/>
    <property type="evidence" value="ECO:0007669"/>
    <property type="project" value="UniProtKB-KW"/>
</dbReference>
<evidence type="ECO:0008006" key="8">
    <source>
        <dbReference type="Google" id="ProtNLM"/>
    </source>
</evidence>
<comment type="caution">
    <text evidence="6">The sequence shown here is derived from an EMBL/GenBank/DDBJ whole genome shotgun (WGS) entry which is preliminary data.</text>
</comment>
<feature type="compositionally biased region" description="Basic and acidic residues" evidence="5">
    <location>
        <begin position="101"/>
        <end position="118"/>
    </location>
</feature>
<keyword evidence="2" id="KW-0378">Hydrolase</keyword>
<feature type="non-terminal residue" evidence="6">
    <location>
        <position position="1"/>
    </location>
</feature>
<dbReference type="GO" id="GO:0004386">
    <property type="term" value="F:helicase activity"/>
    <property type="evidence" value="ECO:0007669"/>
    <property type="project" value="UniProtKB-KW"/>
</dbReference>
<evidence type="ECO:0000256" key="4">
    <source>
        <dbReference type="ARBA" id="ARBA00022840"/>
    </source>
</evidence>
<keyword evidence="1" id="KW-0547">Nucleotide-binding</keyword>
<keyword evidence="3" id="KW-0347">Helicase</keyword>
<name>A0A813LI28_POLGL</name>
<evidence type="ECO:0000313" key="6">
    <source>
        <dbReference type="EMBL" id="CAE8724540.1"/>
    </source>
</evidence>
<gene>
    <name evidence="6" type="ORF">PGLA2088_LOCUS43749</name>
</gene>
<evidence type="ECO:0000256" key="1">
    <source>
        <dbReference type="ARBA" id="ARBA00022741"/>
    </source>
</evidence>
<organism evidence="6 7">
    <name type="scientific">Polarella glacialis</name>
    <name type="common">Dinoflagellate</name>
    <dbReference type="NCBI Taxonomy" id="89957"/>
    <lineage>
        <taxon>Eukaryota</taxon>
        <taxon>Sar</taxon>
        <taxon>Alveolata</taxon>
        <taxon>Dinophyceae</taxon>
        <taxon>Suessiales</taxon>
        <taxon>Suessiaceae</taxon>
        <taxon>Polarella</taxon>
    </lineage>
</organism>
<dbReference type="CDD" id="cd17917">
    <property type="entry name" value="DEXHc_RHA-like"/>
    <property type="match status" value="1"/>
</dbReference>
<evidence type="ECO:0000256" key="3">
    <source>
        <dbReference type="ARBA" id="ARBA00022806"/>
    </source>
</evidence>
<dbReference type="GO" id="GO:0003723">
    <property type="term" value="F:RNA binding"/>
    <property type="evidence" value="ECO:0007669"/>
    <property type="project" value="TreeGrafter"/>
</dbReference>
<protein>
    <recommendedName>
        <fullName evidence="8">RNA helicase</fullName>
    </recommendedName>
</protein>
<evidence type="ECO:0000256" key="5">
    <source>
        <dbReference type="SAM" id="MobiDB-lite"/>
    </source>
</evidence>
<evidence type="ECO:0000256" key="2">
    <source>
        <dbReference type="ARBA" id="ARBA00022801"/>
    </source>
</evidence>
<keyword evidence="4" id="KW-0067">ATP-binding</keyword>
<dbReference type="GO" id="GO:0005524">
    <property type="term" value="F:ATP binding"/>
    <property type="evidence" value="ECO:0007669"/>
    <property type="project" value="UniProtKB-KW"/>
</dbReference>
<proteinExistence type="predicted"/>
<feature type="region of interest" description="Disordered" evidence="5">
    <location>
        <begin position="1"/>
        <end position="118"/>
    </location>
</feature>
<reference evidence="6" key="1">
    <citation type="submission" date="2021-02" db="EMBL/GenBank/DDBJ databases">
        <authorList>
            <person name="Dougan E. K."/>
            <person name="Rhodes N."/>
            <person name="Thang M."/>
            <person name="Chan C."/>
        </authorList>
    </citation>
    <scope>NUCLEOTIDE SEQUENCE</scope>
</reference>
<dbReference type="EMBL" id="CAJNNW010034905">
    <property type="protein sequence ID" value="CAE8724540.1"/>
    <property type="molecule type" value="Genomic_DNA"/>
</dbReference>
<evidence type="ECO:0000313" key="7">
    <source>
        <dbReference type="Proteomes" id="UP000626109"/>
    </source>
</evidence>
<dbReference type="PANTHER" id="PTHR18934:SF99">
    <property type="entry name" value="ATP-DEPENDENT RNA HELICASE DHX37-RELATED"/>
    <property type="match status" value="1"/>
</dbReference>
<feature type="non-terminal residue" evidence="6">
    <location>
        <position position="234"/>
    </location>
</feature>
<dbReference type="Proteomes" id="UP000626109">
    <property type="component" value="Unassembled WGS sequence"/>
</dbReference>